<evidence type="ECO:0000256" key="2">
    <source>
        <dbReference type="ARBA" id="ARBA00022475"/>
    </source>
</evidence>
<keyword evidence="4 6" id="KW-1133">Transmembrane helix</keyword>
<keyword evidence="5 6" id="KW-0472">Membrane</keyword>
<accession>A0ABU5Q7B5</accession>
<evidence type="ECO:0000313" key="10">
    <source>
        <dbReference type="Proteomes" id="UP001302949"/>
    </source>
</evidence>
<feature type="domain" description="ABC3 transporter permease C-terminal" evidence="7">
    <location>
        <begin position="290"/>
        <end position="406"/>
    </location>
</feature>
<sequence>MLTNYIKIAFRNLLRNKSYAIINIAGLSLGLTCAMLIFALVRYHFSIDKHHSKYENTYRIVSEFVSREGGENFHSPGVPYPLGKAVLTDYPTIENLSMTELAEDYFEAIPSANGEDKKFKETLEGAFVEPSFFKIFDYEWVQGGFEELKNPNTVVISEKNALKYFGSTDVIGKIIKHNGRLSLKIVGVFKDYKDNTDFGYEVMPSYSSLKEYYGSINDNFGSTNSSTRCVVSLNEKFTKANWDKLMPAFVKKYRPDEAKYIHYVMQPLKEVHFSEDYGGINKNLILSLFAIGIFLIITASINFVNLATAQALKRSKEVGVRKVLGSSKAQLFWQFMAETAMITIASLLISIVLFQFGEKIAREYLNGAFKFTFYFDASVILYVTLIILAVIVLSGAYPALVLAGFQPVMALKGKISTQQVGGFSVRRSLVVVQFAISQMLIIGMAVVTSQLSYFQNKDLGFKKESILTISLPFMPKQDVVKMNTFKNLASAVPDVEKISFSMSGPPQSGWVNSTSLRFDNRAEDEKWSTQAKSIDANYLDLYGIKLVAGRNLFPSDSIREVVVNEAFAKKLNFKDPAKIIGRKMDARGRNVEIVGVVKDFHQQSLAQTIEPLYMTTLATNYYFVNVKLRSANFQKVIKTLEKSFNQVYPESYFNHQFVDEAIQRAYEEEETMGKLINFFALVAILIGCLGLYGLVSFMAAQKTKEIGIRKVLGASIGNILVMFGKEFAQLIIIAFVIAAPAAWWIMNAWLQNYEYRISIGVGIFALSISITILIASFTVGYQSIKAALANPVKSLRTE</sequence>
<feature type="transmembrane region" description="Helical" evidence="6">
    <location>
        <begin position="678"/>
        <end position="700"/>
    </location>
</feature>
<evidence type="ECO:0000256" key="6">
    <source>
        <dbReference type="SAM" id="Phobius"/>
    </source>
</evidence>
<feature type="domain" description="MacB-like periplasmic core" evidence="8">
    <location>
        <begin position="440"/>
        <end position="632"/>
    </location>
</feature>
<protein>
    <submittedName>
        <fullName evidence="9">ABC transporter permease</fullName>
    </submittedName>
</protein>
<evidence type="ECO:0000259" key="8">
    <source>
        <dbReference type="Pfam" id="PF12704"/>
    </source>
</evidence>
<dbReference type="PANTHER" id="PTHR30572:SF18">
    <property type="entry name" value="ABC-TYPE MACROLIDE FAMILY EXPORT SYSTEM PERMEASE COMPONENT 2"/>
    <property type="match status" value="1"/>
</dbReference>
<feature type="transmembrane region" description="Helical" evidence="6">
    <location>
        <begin position="757"/>
        <end position="781"/>
    </location>
</feature>
<feature type="transmembrane region" description="Helical" evidence="6">
    <location>
        <begin position="331"/>
        <end position="356"/>
    </location>
</feature>
<feature type="transmembrane region" description="Helical" evidence="6">
    <location>
        <begin position="727"/>
        <end position="745"/>
    </location>
</feature>
<reference evidence="9 10" key="1">
    <citation type="submission" date="2023-12" db="EMBL/GenBank/DDBJ databases">
        <title>Novel species of the genus Arcicella isolated from rivers.</title>
        <authorList>
            <person name="Lu H."/>
        </authorList>
    </citation>
    <scope>NUCLEOTIDE SEQUENCE [LARGE SCALE GENOMIC DNA]</scope>
    <source>
        <strain evidence="9 10">KCTC 23307</strain>
    </source>
</reference>
<dbReference type="Proteomes" id="UP001302949">
    <property type="component" value="Unassembled WGS sequence"/>
</dbReference>
<dbReference type="InterPro" id="IPR050250">
    <property type="entry name" value="Macrolide_Exporter_MacB"/>
</dbReference>
<evidence type="ECO:0000256" key="5">
    <source>
        <dbReference type="ARBA" id="ARBA00023136"/>
    </source>
</evidence>
<evidence type="ECO:0000313" key="9">
    <source>
        <dbReference type="EMBL" id="MEA5138731.1"/>
    </source>
</evidence>
<dbReference type="Pfam" id="PF12704">
    <property type="entry name" value="MacB_PCD"/>
    <property type="match status" value="2"/>
</dbReference>
<feature type="domain" description="ABC3 transporter permease C-terminal" evidence="7">
    <location>
        <begin position="677"/>
        <end position="787"/>
    </location>
</feature>
<dbReference type="InterPro" id="IPR003838">
    <property type="entry name" value="ABC3_permease_C"/>
</dbReference>
<feature type="transmembrane region" description="Helical" evidence="6">
    <location>
        <begin position="21"/>
        <end position="45"/>
    </location>
</feature>
<evidence type="ECO:0000259" key="7">
    <source>
        <dbReference type="Pfam" id="PF02687"/>
    </source>
</evidence>
<feature type="transmembrane region" description="Helical" evidence="6">
    <location>
        <begin position="379"/>
        <end position="408"/>
    </location>
</feature>
<dbReference type="Pfam" id="PF02687">
    <property type="entry name" value="FtsX"/>
    <property type="match status" value="2"/>
</dbReference>
<dbReference type="PANTHER" id="PTHR30572">
    <property type="entry name" value="MEMBRANE COMPONENT OF TRANSPORTER-RELATED"/>
    <property type="match status" value="1"/>
</dbReference>
<dbReference type="EMBL" id="JAYFUM010000007">
    <property type="protein sequence ID" value="MEA5138731.1"/>
    <property type="molecule type" value="Genomic_DNA"/>
</dbReference>
<proteinExistence type="predicted"/>
<feature type="transmembrane region" description="Helical" evidence="6">
    <location>
        <begin position="284"/>
        <end position="306"/>
    </location>
</feature>
<evidence type="ECO:0000256" key="3">
    <source>
        <dbReference type="ARBA" id="ARBA00022692"/>
    </source>
</evidence>
<comment type="caution">
    <text evidence="9">The sequence shown here is derived from an EMBL/GenBank/DDBJ whole genome shotgun (WGS) entry which is preliminary data.</text>
</comment>
<evidence type="ECO:0000256" key="4">
    <source>
        <dbReference type="ARBA" id="ARBA00022989"/>
    </source>
</evidence>
<comment type="subcellular location">
    <subcellularLocation>
        <location evidence="1">Cell membrane</location>
        <topology evidence="1">Multi-pass membrane protein</topology>
    </subcellularLocation>
</comment>
<feature type="transmembrane region" description="Helical" evidence="6">
    <location>
        <begin position="429"/>
        <end position="447"/>
    </location>
</feature>
<keyword evidence="10" id="KW-1185">Reference proteome</keyword>
<dbReference type="RefSeq" id="WP_323295899.1">
    <property type="nucleotide sequence ID" value="NZ_JAYFUM010000007.1"/>
</dbReference>
<keyword evidence="2" id="KW-1003">Cell membrane</keyword>
<keyword evidence="3 6" id="KW-0812">Transmembrane</keyword>
<evidence type="ECO:0000256" key="1">
    <source>
        <dbReference type="ARBA" id="ARBA00004651"/>
    </source>
</evidence>
<gene>
    <name evidence="9" type="ORF">VB248_06295</name>
</gene>
<dbReference type="InterPro" id="IPR025857">
    <property type="entry name" value="MacB_PCD"/>
</dbReference>
<feature type="domain" description="MacB-like periplasmic core" evidence="8">
    <location>
        <begin position="21"/>
        <end position="213"/>
    </location>
</feature>
<organism evidence="9 10">
    <name type="scientific">Arcicella rigui</name>
    <dbReference type="NCBI Taxonomy" id="797020"/>
    <lineage>
        <taxon>Bacteria</taxon>
        <taxon>Pseudomonadati</taxon>
        <taxon>Bacteroidota</taxon>
        <taxon>Cytophagia</taxon>
        <taxon>Cytophagales</taxon>
        <taxon>Flectobacillaceae</taxon>
        <taxon>Arcicella</taxon>
    </lineage>
</organism>
<name>A0ABU5Q7B5_9BACT</name>